<dbReference type="RefSeq" id="WP_184134256.1">
    <property type="nucleotide sequence ID" value="NZ_JACHKT010000015.1"/>
</dbReference>
<keyword evidence="1" id="KW-0812">Transmembrane</keyword>
<evidence type="ECO:0000313" key="2">
    <source>
        <dbReference type="EMBL" id="MBB6003677.1"/>
    </source>
</evidence>
<dbReference type="Proteomes" id="UP000524404">
    <property type="component" value="Unassembled WGS sequence"/>
</dbReference>
<dbReference type="EMBL" id="JACHKT010000015">
    <property type="protein sequence ID" value="MBB6003677.1"/>
    <property type="molecule type" value="Genomic_DNA"/>
</dbReference>
<evidence type="ECO:0000313" key="3">
    <source>
        <dbReference type="Proteomes" id="UP000524404"/>
    </source>
</evidence>
<keyword evidence="1" id="KW-0472">Membrane</keyword>
<comment type="caution">
    <text evidence="2">The sequence shown here is derived from an EMBL/GenBank/DDBJ whole genome shotgun (WGS) entry which is preliminary data.</text>
</comment>
<keyword evidence="1" id="KW-1133">Transmembrane helix</keyword>
<gene>
    <name evidence="2" type="ORF">HNP25_002335</name>
</gene>
<sequence>MIPRFKALLKGVQRAIIVASLILPYIAGYIMGGEEEWFLVGLIICTPVYWVLTFAGIWIYEGFKTDR</sequence>
<protein>
    <submittedName>
        <fullName evidence="2">Uncharacterized protein</fullName>
    </submittedName>
</protein>
<accession>A0A841EHL0</accession>
<feature type="transmembrane region" description="Helical" evidence="1">
    <location>
        <begin position="37"/>
        <end position="60"/>
    </location>
</feature>
<name>A0A841EHL0_9BACT</name>
<dbReference type="AlphaFoldDB" id="A0A841EHL0"/>
<keyword evidence="3" id="KW-1185">Reference proteome</keyword>
<organism evidence="2 3">
    <name type="scientific">Arcicella rosea</name>
    <dbReference type="NCBI Taxonomy" id="502909"/>
    <lineage>
        <taxon>Bacteria</taxon>
        <taxon>Pseudomonadati</taxon>
        <taxon>Bacteroidota</taxon>
        <taxon>Cytophagia</taxon>
        <taxon>Cytophagales</taxon>
        <taxon>Flectobacillaceae</taxon>
        <taxon>Arcicella</taxon>
    </lineage>
</organism>
<feature type="transmembrane region" description="Helical" evidence="1">
    <location>
        <begin position="12"/>
        <end position="31"/>
    </location>
</feature>
<evidence type="ECO:0000256" key="1">
    <source>
        <dbReference type="SAM" id="Phobius"/>
    </source>
</evidence>
<proteinExistence type="predicted"/>
<reference evidence="2 3" key="1">
    <citation type="submission" date="2020-08" db="EMBL/GenBank/DDBJ databases">
        <title>Functional genomics of gut bacteria from endangered species of beetles.</title>
        <authorList>
            <person name="Carlos-Shanley C."/>
        </authorList>
    </citation>
    <scope>NUCLEOTIDE SEQUENCE [LARGE SCALE GENOMIC DNA]</scope>
    <source>
        <strain evidence="2 3">S00070</strain>
    </source>
</reference>